<dbReference type="EC" id="3.1.-.-" evidence="6"/>
<keyword evidence="1 6" id="KW-1277">Toxin-antitoxin system</keyword>
<evidence type="ECO:0000313" key="9">
    <source>
        <dbReference type="Proteomes" id="UP000442535"/>
    </source>
</evidence>
<dbReference type="AlphaFoldDB" id="A0A7K0K3N7"/>
<keyword evidence="9" id="KW-1185">Reference proteome</keyword>
<dbReference type="InterPro" id="IPR029060">
    <property type="entry name" value="PIN-like_dom_sf"/>
</dbReference>
<gene>
    <name evidence="6" type="primary">vapC</name>
    <name evidence="8" type="ORF">FYJ63_07350</name>
</gene>
<evidence type="ECO:0000256" key="5">
    <source>
        <dbReference type="ARBA" id="ARBA00022842"/>
    </source>
</evidence>
<feature type="binding site" evidence="6">
    <location>
        <position position="91"/>
    </location>
    <ligand>
        <name>Mg(2+)</name>
        <dbReference type="ChEBI" id="CHEBI:18420"/>
    </ligand>
</feature>
<sequence length="127" mass="14371">MYVDTSAFTKLIVEEAESVSLAHFFDETRAELVMSRLTYTEFYCMIKRRAIKPENWESMARQSFNQIKVFPVQESDYLEAAASEWHLRGADAIHLAAALRLGCDAMAVFDAELAEAARARGLEVPSF</sequence>
<dbReference type="CDD" id="cd09874">
    <property type="entry name" value="PIN_MT3492-like"/>
    <property type="match status" value="1"/>
</dbReference>
<keyword evidence="2 6" id="KW-0540">Nuclease</keyword>
<comment type="cofactor">
    <cofactor evidence="6">
        <name>Mg(2+)</name>
        <dbReference type="ChEBI" id="CHEBI:18420"/>
    </cofactor>
</comment>
<name>A0A7K0K3N7_9ACTO</name>
<keyword evidence="4 6" id="KW-0378">Hydrolase</keyword>
<dbReference type="HAMAP" id="MF_00265">
    <property type="entry name" value="VapC_Nob1"/>
    <property type="match status" value="1"/>
</dbReference>
<organism evidence="8 9">
    <name type="scientific">Mobiluncus porci</name>
    <dbReference type="NCBI Taxonomy" id="2652278"/>
    <lineage>
        <taxon>Bacteria</taxon>
        <taxon>Bacillati</taxon>
        <taxon>Actinomycetota</taxon>
        <taxon>Actinomycetes</taxon>
        <taxon>Actinomycetales</taxon>
        <taxon>Actinomycetaceae</taxon>
        <taxon>Mobiluncus</taxon>
    </lineage>
</organism>
<evidence type="ECO:0000256" key="4">
    <source>
        <dbReference type="ARBA" id="ARBA00022801"/>
    </source>
</evidence>
<reference evidence="8 9" key="1">
    <citation type="submission" date="2019-08" db="EMBL/GenBank/DDBJ databases">
        <title>In-depth cultivation of the pig gut microbiome towards novel bacterial diversity and tailored functional studies.</title>
        <authorList>
            <person name="Wylensek D."/>
            <person name="Hitch T.C.A."/>
            <person name="Clavel T."/>
        </authorList>
    </citation>
    <scope>NUCLEOTIDE SEQUENCE [LARGE SCALE GENOMIC DNA]</scope>
    <source>
        <strain evidence="8 9">RF-GAM-744-WT-7</strain>
    </source>
</reference>
<feature type="binding site" evidence="6">
    <location>
        <position position="4"/>
    </location>
    <ligand>
        <name>Mg(2+)</name>
        <dbReference type="ChEBI" id="CHEBI:18420"/>
    </ligand>
</feature>
<dbReference type="GO" id="GO:0016787">
    <property type="term" value="F:hydrolase activity"/>
    <property type="evidence" value="ECO:0007669"/>
    <property type="project" value="UniProtKB-KW"/>
</dbReference>
<dbReference type="SUPFAM" id="SSF88723">
    <property type="entry name" value="PIN domain-like"/>
    <property type="match status" value="1"/>
</dbReference>
<dbReference type="Proteomes" id="UP000442535">
    <property type="component" value="Unassembled WGS sequence"/>
</dbReference>
<feature type="domain" description="PIN" evidence="7">
    <location>
        <begin position="1"/>
        <end position="118"/>
    </location>
</feature>
<accession>A0A7K0K3N7</accession>
<dbReference type="Gene3D" id="3.40.50.1010">
    <property type="entry name" value="5'-nuclease"/>
    <property type="match status" value="1"/>
</dbReference>
<comment type="similarity">
    <text evidence="6">Belongs to the PINc/VapC protein family.</text>
</comment>
<comment type="function">
    <text evidence="6">Toxic component of a toxin-antitoxin (TA) system. An RNase.</text>
</comment>
<protein>
    <recommendedName>
        <fullName evidence="6">Ribonuclease VapC</fullName>
        <shortName evidence="6">RNase VapC</shortName>
        <ecNumber evidence="6">3.1.-.-</ecNumber>
    </recommendedName>
    <alternativeName>
        <fullName evidence="6">Toxin VapC</fullName>
    </alternativeName>
</protein>
<dbReference type="GO" id="GO:0090729">
    <property type="term" value="F:toxin activity"/>
    <property type="evidence" value="ECO:0007669"/>
    <property type="project" value="UniProtKB-KW"/>
</dbReference>
<evidence type="ECO:0000259" key="7">
    <source>
        <dbReference type="Pfam" id="PF01850"/>
    </source>
</evidence>
<keyword evidence="5 6" id="KW-0460">Magnesium</keyword>
<dbReference type="GO" id="GO:0000287">
    <property type="term" value="F:magnesium ion binding"/>
    <property type="evidence" value="ECO:0007669"/>
    <property type="project" value="UniProtKB-UniRule"/>
</dbReference>
<evidence type="ECO:0000256" key="1">
    <source>
        <dbReference type="ARBA" id="ARBA00022649"/>
    </source>
</evidence>
<keyword evidence="3 6" id="KW-0479">Metal-binding</keyword>
<evidence type="ECO:0000256" key="3">
    <source>
        <dbReference type="ARBA" id="ARBA00022723"/>
    </source>
</evidence>
<evidence type="ECO:0000256" key="6">
    <source>
        <dbReference type="HAMAP-Rule" id="MF_00265"/>
    </source>
</evidence>
<dbReference type="InterPro" id="IPR002716">
    <property type="entry name" value="PIN_dom"/>
</dbReference>
<keyword evidence="6" id="KW-0800">Toxin</keyword>
<comment type="caution">
    <text evidence="8">The sequence shown here is derived from an EMBL/GenBank/DDBJ whole genome shotgun (WGS) entry which is preliminary data.</text>
</comment>
<proteinExistence type="inferred from homology"/>
<dbReference type="InterPro" id="IPR022907">
    <property type="entry name" value="VapC_family"/>
</dbReference>
<dbReference type="GO" id="GO:0004540">
    <property type="term" value="F:RNA nuclease activity"/>
    <property type="evidence" value="ECO:0007669"/>
    <property type="project" value="InterPro"/>
</dbReference>
<evidence type="ECO:0000313" key="8">
    <source>
        <dbReference type="EMBL" id="MST50049.1"/>
    </source>
</evidence>
<evidence type="ECO:0000256" key="2">
    <source>
        <dbReference type="ARBA" id="ARBA00022722"/>
    </source>
</evidence>
<dbReference type="EMBL" id="VUMY01000012">
    <property type="protein sequence ID" value="MST50049.1"/>
    <property type="molecule type" value="Genomic_DNA"/>
</dbReference>
<dbReference type="Pfam" id="PF01850">
    <property type="entry name" value="PIN"/>
    <property type="match status" value="1"/>
</dbReference>